<evidence type="ECO:0000256" key="1">
    <source>
        <dbReference type="SAM" id="SignalP"/>
    </source>
</evidence>
<dbReference type="RefSeq" id="WP_145287121.1">
    <property type="nucleotide sequence ID" value="NZ_CP036291.1"/>
</dbReference>
<accession>A0A518DEC6</accession>
<dbReference type="InterPro" id="IPR025737">
    <property type="entry name" value="FApF"/>
</dbReference>
<dbReference type="SUPFAM" id="SSF56935">
    <property type="entry name" value="Porins"/>
    <property type="match status" value="1"/>
</dbReference>
<evidence type="ECO:0000313" key="2">
    <source>
        <dbReference type="EMBL" id="QDU89835.1"/>
    </source>
</evidence>
<sequence length="265" mass="29147" precursor="true">MRWVLLLALLGALGPRPAAAQVGEEHIETDRDSFTPSTATAGCGLTIVESAYSFIDNRDVAETHSFPELLVRYGVCDWLELRFGANYEVGGASNSISSSSGSFGDIEEPGIETEANLSYGFKAQITQQQGWRPQSAAIVQASTPTSGRETATHLVATYAWGWQLPNDWLWDTAIRYGDGSEEGDNFARWAPSTVVKVPLTEQWDIHAEYFGIFTDGREAESSTHYFSPGVHYLVTPNLEVGVRTGWGLNDQSANFFSNVGFGWRY</sequence>
<dbReference type="OrthoDB" id="257472at2"/>
<feature type="signal peptide" evidence="1">
    <location>
        <begin position="1"/>
        <end position="20"/>
    </location>
</feature>
<evidence type="ECO:0000313" key="3">
    <source>
        <dbReference type="Proteomes" id="UP000317429"/>
    </source>
</evidence>
<dbReference type="Pfam" id="PF13557">
    <property type="entry name" value="Phenol_MetA_deg"/>
    <property type="match status" value="1"/>
</dbReference>
<dbReference type="InterPro" id="IPR023614">
    <property type="entry name" value="Porin_dom_sf"/>
</dbReference>
<keyword evidence="1" id="KW-0732">Signal</keyword>
<gene>
    <name evidence="2" type="ORF">Pla175_32310</name>
</gene>
<evidence type="ECO:0008006" key="4">
    <source>
        <dbReference type="Google" id="ProtNLM"/>
    </source>
</evidence>
<dbReference type="Proteomes" id="UP000317429">
    <property type="component" value="Chromosome"/>
</dbReference>
<dbReference type="Gene3D" id="2.40.160.10">
    <property type="entry name" value="Porin"/>
    <property type="match status" value="1"/>
</dbReference>
<dbReference type="EMBL" id="CP036291">
    <property type="protein sequence ID" value="QDU89835.1"/>
    <property type="molecule type" value="Genomic_DNA"/>
</dbReference>
<protein>
    <recommendedName>
        <fullName evidence="4">MetA-pathway of phenol degradation</fullName>
    </recommendedName>
</protein>
<dbReference type="AlphaFoldDB" id="A0A518DEC6"/>
<proteinExistence type="predicted"/>
<feature type="chain" id="PRO_5022021609" description="MetA-pathway of phenol degradation" evidence="1">
    <location>
        <begin position="21"/>
        <end position="265"/>
    </location>
</feature>
<reference evidence="2 3" key="1">
    <citation type="submission" date="2019-02" db="EMBL/GenBank/DDBJ databases">
        <title>Deep-cultivation of Planctomycetes and their phenomic and genomic characterization uncovers novel biology.</title>
        <authorList>
            <person name="Wiegand S."/>
            <person name="Jogler M."/>
            <person name="Boedeker C."/>
            <person name="Pinto D."/>
            <person name="Vollmers J."/>
            <person name="Rivas-Marin E."/>
            <person name="Kohn T."/>
            <person name="Peeters S.H."/>
            <person name="Heuer A."/>
            <person name="Rast P."/>
            <person name="Oberbeckmann S."/>
            <person name="Bunk B."/>
            <person name="Jeske O."/>
            <person name="Meyerdierks A."/>
            <person name="Storesund J.E."/>
            <person name="Kallscheuer N."/>
            <person name="Luecker S."/>
            <person name="Lage O.M."/>
            <person name="Pohl T."/>
            <person name="Merkel B.J."/>
            <person name="Hornburger P."/>
            <person name="Mueller R.-W."/>
            <person name="Bruemmer F."/>
            <person name="Labrenz M."/>
            <person name="Spormann A.M."/>
            <person name="Op den Camp H."/>
            <person name="Overmann J."/>
            <person name="Amann R."/>
            <person name="Jetten M.S.M."/>
            <person name="Mascher T."/>
            <person name="Medema M.H."/>
            <person name="Devos D.P."/>
            <person name="Kaster A.-K."/>
            <person name="Ovreas L."/>
            <person name="Rohde M."/>
            <person name="Galperin M.Y."/>
            <person name="Jogler C."/>
        </authorList>
    </citation>
    <scope>NUCLEOTIDE SEQUENCE [LARGE SCALE GENOMIC DNA]</scope>
    <source>
        <strain evidence="2 3">Pla175</strain>
    </source>
</reference>
<keyword evidence="3" id="KW-1185">Reference proteome</keyword>
<dbReference type="KEGG" id="pnd:Pla175_32310"/>
<name>A0A518DEC6_9BACT</name>
<organism evidence="2 3">
    <name type="scientific">Pirellulimonas nuda</name>
    <dbReference type="NCBI Taxonomy" id="2528009"/>
    <lineage>
        <taxon>Bacteria</taxon>
        <taxon>Pseudomonadati</taxon>
        <taxon>Planctomycetota</taxon>
        <taxon>Planctomycetia</taxon>
        <taxon>Pirellulales</taxon>
        <taxon>Lacipirellulaceae</taxon>
        <taxon>Pirellulimonas</taxon>
    </lineage>
</organism>